<evidence type="ECO:0000313" key="1">
    <source>
        <dbReference type="EMBL" id="KAJ8124752.1"/>
    </source>
</evidence>
<accession>A0ACC2JBT3</accession>
<dbReference type="EMBL" id="JAPUUL010002797">
    <property type="protein sequence ID" value="KAJ8124752.1"/>
    <property type="molecule type" value="Genomic_DNA"/>
</dbReference>
<name>A0ACC2JBT3_9PEZI</name>
<keyword evidence="2" id="KW-1185">Reference proteome</keyword>
<sequence>MAHSPPPDPLSSGHRRPFVPTAAEFTPKVIEARDGILKLSFITQTVPVVHRYAGIVAICTVPEDKADMSNLGWHVADFLAFRTLLCGDNPPKAQTWMSMCDIPALVEANPQAYTHGKDRRLVGSAVRLQHHQGHSESFEREDDIQVESSAEAFKEKFVSAVKEKLKIVESHKYPLLLIVCGPTSLEQDIYFGALDTEHRYTMKDLHHDLGDGINNTEAIVITPSLFSAGWQINASFGCLDLTAARVSRTEFLARQFGGIFAQDLVKSFLGWNCPVIDETKVNQSIKRERFPGPVVPSDGIKTLISQLKIKIQSYLVGGLSNFHTDHSFSFNKSKDEWENLIVRHGKLANPVDYPALDFYERKWKKLPCAQSLDPVDEGFPFLGNVFGGTRKSQLSHIKFLIEESYLAWPDYWALSFGQETRKDFERFMMNTENLDDLNCHEIFNVLEHRARMSILADTIVQYFDLPIPHNQRCRDWDHLKWQQELSENARVSLIKHFGNMLQCVPGPNVPPGINPNYLNRLQMRLESGSRYVRAALGIQYLTTGASGKTAISRIEAFLQKVKVRQAELVASNPEVYQMCCSWLNAINIPVRGLDNLGSVLKECQNAMEPADAIYIPDRDDEYDIYRGDGVDLSEAAVIVRSTPAEQRDAPTVELSGNAVTQGGREVAPTDPVILATQLKQDEMARLHKLMFDLAVKEAQLIAALSATNIREERQRLTTELLDILQKSKDLSLGAEDGQKDDVFQNGASKPVDNDSIANHLFVEAKDDDCHYGGMMQAKTSQNTTSNGLLQLPSQQSDQQLGFESQQSAGRKTPPHLRGIGGGRRN</sequence>
<gene>
    <name evidence="1" type="ORF">O1611_g8888</name>
</gene>
<proteinExistence type="predicted"/>
<protein>
    <submittedName>
        <fullName evidence="1">Uncharacterized protein</fullName>
    </submittedName>
</protein>
<reference evidence="1" key="1">
    <citation type="submission" date="2022-12" db="EMBL/GenBank/DDBJ databases">
        <title>Genome Sequence of Lasiodiplodia mahajangana.</title>
        <authorList>
            <person name="Buettner E."/>
        </authorList>
    </citation>
    <scope>NUCLEOTIDE SEQUENCE</scope>
    <source>
        <strain evidence="1">VT137</strain>
    </source>
</reference>
<evidence type="ECO:0000313" key="2">
    <source>
        <dbReference type="Proteomes" id="UP001153332"/>
    </source>
</evidence>
<dbReference type="Proteomes" id="UP001153332">
    <property type="component" value="Unassembled WGS sequence"/>
</dbReference>
<organism evidence="1 2">
    <name type="scientific">Lasiodiplodia mahajangana</name>
    <dbReference type="NCBI Taxonomy" id="1108764"/>
    <lineage>
        <taxon>Eukaryota</taxon>
        <taxon>Fungi</taxon>
        <taxon>Dikarya</taxon>
        <taxon>Ascomycota</taxon>
        <taxon>Pezizomycotina</taxon>
        <taxon>Dothideomycetes</taxon>
        <taxon>Dothideomycetes incertae sedis</taxon>
        <taxon>Botryosphaeriales</taxon>
        <taxon>Botryosphaeriaceae</taxon>
        <taxon>Lasiodiplodia</taxon>
    </lineage>
</organism>
<comment type="caution">
    <text evidence="1">The sequence shown here is derived from an EMBL/GenBank/DDBJ whole genome shotgun (WGS) entry which is preliminary data.</text>
</comment>